<name>A0AAV1UUK9_9STRA</name>
<dbReference type="Proteomes" id="UP001162060">
    <property type="component" value="Unassembled WGS sequence"/>
</dbReference>
<organism evidence="1 2">
    <name type="scientific">Peronospora matthiolae</name>
    <dbReference type="NCBI Taxonomy" id="2874970"/>
    <lineage>
        <taxon>Eukaryota</taxon>
        <taxon>Sar</taxon>
        <taxon>Stramenopiles</taxon>
        <taxon>Oomycota</taxon>
        <taxon>Peronosporomycetes</taxon>
        <taxon>Peronosporales</taxon>
        <taxon>Peronosporaceae</taxon>
        <taxon>Peronospora</taxon>
    </lineage>
</organism>
<evidence type="ECO:0000313" key="2">
    <source>
        <dbReference type="Proteomes" id="UP001162060"/>
    </source>
</evidence>
<sequence length="44" mass="4973">MYLATFTRPNLTFAVGLLSRFVNQPSKSRWSGEASIALSIQHFE</sequence>
<dbReference type="AlphaFoldDB" id="A0AAV1UUK9"/>
<reference evidence="1" key="1">
    <citation type="submission" date="2024-01" db="EMBL/GenBank/DDBJ databases">
        <authorList>
            <person name="Webb A."/>
        </authorList>
    </citation>
    <scope>NUCLEOTIDE SEQUENCE</scope>
    <source>
        <strain evidence="1">Pm1</strain>
    </source>
</reference>
<accession>A0AAV1UUK9</accession>
<gene>
    <name evidence="1" type="ORF">PM001_LOCUS23406</name>
</gene>
<evidence type="ECO:0000313" key="1">
    <source>
        <dbReference type="EMBL" id="CAK7938256.1"/>
    </source>
</evidence>
<comment type="caution">
    <text evidence="1">The sequence shown here is derived from an EMBL/GenBank/DDBJ whole genome shotgun (WGS) entry which is preliminary data.</text>
</comment>
<proteinExistence type="predicted"/>
<dbReference type="EMBL" id="CAKLBY020000229">
    <property type="protein sequence ID" value="CAK7938256.1"/>
    <property type="molecule type" value="Genomic_DNA"/>
</dbReference>
<protein>
    <submittedName>
        <fullName evidence="1">Uncharacterized protein</fullName>
    </submittedName>
</protein>